<protein>
    <recommendedName>
        <fullName evidence="3">ABC transporter, periplasmic substrate-binding protein</fullName>
    </recommendedName>
</protein>
<accession>A0ABQ1DKZ1</accession>
<dbReference type="Gene3D" id="3.40.190.10">
    <property type="entry name" value="Periplasmic binding protein-like II"/>
    <property type="match status" value="2"/>
</dbReference>
<dbReference type="SUPFAM" id="SSF53850">
    <property type="entry name" value="Periplasmic binding protein-like II"/>
    <property type="match status" value="1"/>
</dbReference>
<proteinExistence type="predicted"/>
<name>A0ABQ1DKZ1_PSECI</name>
<dbReference type="PANTHER" id="PTHR30632">
    <property type="entry name" value="MOLYBDATE-BINDING PERIPLASMIC PROTEIN"/>
    <property type="match status" value="1"/>
</dbReference>
<dbReference type="RefSeq" id="WP_081741916.1">
    <property type="nucleotide sequence ID" value="NZ_BLWA01000003.1"/>
</dbReference>
<reference evidence="1 2" key="1">
    <citation type="submission" date="2020-05" db="EMBL/GenBank/DDBJ databases">
        <title>Genetic diversity of Pseudomonas cichorii.</title>
        <authorList>
            <person name="Tani S."/>
            <person name="Yagi H."/>
            <person name="Hashimoto S."/>
            <person name="Iiyama K."/>
            <person name="Furuya N."/>
        </authorList>
    </citation>
    <scope>NUCLEOTIDE SEQUENCE [LARGE SCALE GENOMIC DNA]</scope>
    <source>
        <strain evidence="1 2">LMG 2162</strain>
    </source>
</reference>
<evidence type="ECO:0008006" key="3">
    <source>
        <dbReference type="Google" id="ProtNLM"/>
    </source>
</evidence>
<comment type="caution">
    <text evidence="1">The sequence shown here is derived from an EMBL/GenBank/DDBJ whole genome shotgun (WGS) entry which is preliminary data.</text>
</comment>
<sequence length="192" mass="20022">MPVRIKSGEVVDVAIMLSPALDELVRSGYLFADTKVDLATSRVGLAIKAGALQPDISTADNLRSVLLAARSVAFSSGVSGVYVARTLFPQLGIADRLKPKSVIVEAPELVGHALMRGDAEVGLQQMSELLAVPGIHVVGPLPDAAQNVNVIAAAVAENAVQPHAAQAWINYLSTSPALQVLKHSGFDVTAVQ</sequence>
<dbReference type="Pfam" id="PF13531">
    <property type="entry name" value="SBP_bac_11"/>
    <property type="match status" value="1"/>
</dbReference>
<dbReference type="Proteomes" id="UP000614982">
    <property type="component" value="Unassembled WGS sequence"/>
</dbReference>
<gene>
    <name evidence="1" type="ORF">PSCICP_16440</name>
</gene>
<evidence type="ECO:0000313" key="1">
    <source>
        <dbReference type="EMBL" id="GFM91672.1"/>
    </source>
</evidence>
<dbReference type="EMBL" id="BLWA01000003">
    <property type="protein sequence ID" value="GFM91672.1"/>
    <property type="molecule type" value="Genomic_DNA"/>
</dbReference>
<dbReference type="InterPro" id="IPR050682">
    <property type="entry name" value="ModA/WtpA"/>
</dbReference>
<evidence type="ECO:0000313" key="2">
    <source>
        <dbReference type="Proteomes" id="UP000614982"/>
    </source>
</evidence>
<dbReference type="PANTHER" id="PTHR30632:SF11">
    <property type="entry name" value="BLR4797 PROTEIN"/>
    <property type="match status" value="1"/>
</dbReference>
<organism evidence="1 2">
    <name type="scientific">Pseudomonas cichorii</name>
    <dbReference type="NCBI Taxonomy" id="36746"/>
    <lineage>
        <taxon>Bacteria</taxon>
        <taxon>Pseudomonadati</taxon>
        <taxon>Pseudomonadota</taxon>
        <taxon>Gammaproteobacteria</taxon>
        <taxon>Pseudomonadales</taxon>
        <taxon>Pseudomonadaceae</taxon>
        <taxon>Pseudomonas</taxon>
    </lineage>
</organism>
<keyword evidence="2" id="KW-1185">Reference proteome</keyword>